<dbReference type="PANTHER" id="PTHR10210:SF32">
    <property type="entry name" value="RIBOSE-PHOSPHATE PYROPHOSPHOKINASE 2"/>
    <property type="match status" value="1"/>
</dbReference>
<comment type="catalytic activity">
    <reaction evidence="7">
        <text>D-ribose 5-phosphate + ATP = 5-phospho-alpha-D-ribose 1-diphosphate + AMP + H(+)</text>
        <dbReference type="Rhea" id="RHEA:15609"/>
        <dbReference type="ChEBI" id="CHEBI:15378"/>
        <dbReference type="ChEBI" id="CHEBI:30616"/>
        <dbReference type="ChEBI" id="CHEBI:58017"/>
        <dbReference type="ChEBI" id="CHEBI:78346"/>
        <dbReference type="ChEBI" id="CHEBI:456215"/>
        <dbReference type="EC" id="2.7.6.1"/>
    </reaction>
</comment>
<keyword evidence="10" id="KW-1185">Reference proteome</keyword>
<dbReference type="GO" id="GO:0000287">
    <property type="term" value="F:magnesium ion binding"/>
    <property type="evidence" value="ECO:0007669"/>
    <property type="project" value="InterPro"/>
</dbReference>
<dbReference type="GO" id="GO:0005524">
    <property type="term" value="F:ATP binding"/>
    <property type="evidence" value="ECO:0007669"/>
    <property type="project" value="UniProtKB-KW"/>
</dbReference>
<reference evidence="9 10" key="1">
    <citation type="submission" date="2023-03" db="EMBL/GenBank/DDBJ databases">
        <title>YIM 152171 draft genome.</title>
        <authorList>
            <person name="Yang Z."/>
        </authorList>
    </citation>
    <scope>NUCLEOTIDE SEQUENCE [LARGE SCALE GENOMIC DNA]</scope>
    <source>
        <strain evidence="9 10">YIM 152171</strain>
    </source>
</reference>
<dbReference type="SUPFAM" id="SSF53271">
    <property type="entry name" value="PRTase-like"/>
    <property type="match status" value="1"/>
</dbReference>
<dbReference type="GO" id="GO:0006164">
    <property type="term" value="P:purine nucleotide biosynthetic process"/>
    <property type="evidence" value="ECO:0007669"/>
    <property type="project" value="TreeGrafter"/>
</dbReference>
<protein>
    <recommendedName>
        <fullName evidence="1">ribose-phosphate diphosphokinase</fullName>
        <ecNumber evidence="1">2.7.6.1</ecNumber>
    </recommendedName>
</protein>
<dbReference type="RefSeq" id="WP_327789351.1">
    <property type="nucleotide sequence ID" value="NZ_JARGEQ010000100.1"/>
</dbReference>
<organism evidence="9 10">
    <name type="scientific">Marinimicrococcus flavescens</name>
    <dbReference type="NCBI Taxonomy" id="3031815"/>
    <lineage>
        <taxon>Bacteria</taxon>
        <taxon>Pseudomonadati</taxon>
        <taxon>Pseudomonadota</taxon>
        <taxon>Alphaproteobacteria</taxon>
        <taxon>Geminicoccales</taxon>
        <taxon>Geminicoccaceae</taxon>
        <taxon>Marinimicrococcus</taxon>
    </lineage>
</organism>
<dbReference type="EMBL" id="JARGEQ010000100">
    <property type="protein sequence ID" value="MDF1586931.1"/>
    <property type="molecule type" value="Genomic_DNA"/>
</dbReference>
<comment type="caution">
    <text evidence="9">The sequence shown here is derived from an EMBL/GenBank/DDBJ whole genome shotgun (WGS) entry which is preliminary data.</text>
</comment>
<dbReference type="InterPro" id="IPR029057">
    <property type="entry name" value="PRTase-like"/>
</dbReference>
<dbReference type="Pfam" id="PF14572">
    <property type="entry name" value="Pribosyl_synth"/>
    <property type="match status" value="1"/>
</dbReference>
<dbReference type="CDD" id="cd06223">
    <property type="entry name" value="PRTases_typeI"/>
    <property type="match status" value="1"/>
</dbReference>
<sequence>MLFALEGSRALGERIATRLGLTLAPHEERIFEDGEHKGRPLVPVRGHDVHVLLSLFAAPSSSIDQKLCRLLFFIGALKDAGAGRVTAITPHLAYGRKDRRTKPQDPVTTRYVARLFEAVGTDQILAVDVHNEAAFENAFRCGAESVSARGLFVRHLLPLLEGREAVVVAPDTGGSKRAEALRLLLETALGRPVGSALMEKHRSGGEVSGTGFVGEVAGRVAIVPDDLVSTGGTMRRCAAACRERGAEAVFALATHGLFAGEAAAMLADPVFTGIVVTSSVPAPPLPVAAKTRLTMLDLAPLLAEAVRRLHGGGSLAELSDSLELPGGPVVLEMRE</sequence>
<dbReference type="InterPro" id="IPR029099">
    <property type="entry name" value="Pribosyltran_N"/>
</dbReference>
<dbReference type="PANTHER" id="PTHR10210">
    <property type="entry name" value="RIBOSE-PHOSPHATE DIPHOSPHOKINASE FAMILY MEMBER"/>
    <property type="match status" value="1"/>
</dbReference>
<accession>A0AAP4D704</accession>
<dbReference type="NCBIfam" id="TIGR01251">
    <property type="entry name" value="ribP_PPkin"/>
    <property type="match status" value="1"/>
</dbReference>
<evidence type="ECO:0000256" key="4">
    <source>
        <dbReference type="ARBA" id="ARBA00022741"/>
    </source>
</evidence>
<keyword evidence="2 9" id="KW-0808">Transferase</keyword>
<dbReference type="Proteomes" id="UP001301140">
    <property type="component" value="Unassembled WGS sequence"/>
</dbReference>
<keyword evidence="6" id="KW-0067">ATP-binding</keyword>
<dbReference type="InterPro" id="IPR005946">
    <property type="entry name" value="Rib-P_diPkinase"/>
</dbReference>
<dbReference type="GO" id="GO:0006015">
    <property type="term" value="P:5-phosphoribose 1-diphosphate biosynthetic process"/>
    <property type="evidence" value="ECO:0007669"/>
    <property type="project" value="TreeGrafter"/>
</dbReference>
<dbReference type="GO" id="GO:0005737">
    <property type="term" value="C:cytoplasm"/>
    <property type="evidence" value="ECO:0007669"/>
    <property type="project" value="TreeGrafter"/>
</dbReference>
<dbReference type="InterPro" id="IPR000836">
    <property type="entry name" value="PRTase_dom"/>
</dbReference>
<dbReference type="GO" id="GO:0016301">
    <property type="term" value="F:kinase activity"/>
    <property type="evidence" value="ECO:0007669"/>
    <property type="project" value="UniProtKB-KW"/>
</dbReference>
<dbReference type="SMART" id="SM01400">
    <property type="entry name" value="Pribosyltran_N"/>
    <property type="match status" value="1"/>
</dbReference>
<dbReference type="GO" id="GO:0002189">
    <property type="term" value="C:ribose phosphate diphosphokinase complex"/>
    <property type="evidence" value="ECO:0007669"/>
    <property type="project" value="TreeGrafter"/>
</dbReference>
<evidence type="ECO:0000256" key="2">
    <source>
        <dbReference type="ARBA" id="ARBA00022679"/>
    </source>
</evidence>
<proteinExistence type="predicted"/>
<evidence type="ECO:0000256" key="3">
    <source>
        <dbReference type="ARBA" id="ARBA00022727"/>
    </source>
</evidence>
<evidence type="ECO:0000313" key="9">
    <source>
        <dbReference type="EMBL" id="MDF1586931.1"/>
    </source>
</evidence>
<dbReference type="EC" id="2.7.6.1" evidence="1"/>
<evidence type="ECO:0000256" key="7">
    <source>
        <dbReference type="ARBA" id="ARBA00049535"/>
    </source>
</evidence>
<gene>
    <name evidence="9" type="primary">prs</name>
    <name evidence="9" type="ORF">PZ740_11125</name>
</gene>
<dbReference type="GO" id="GO:0004749">
    <property type="term" value="F:ribose phosphate diphosphokinase activity"/>
    <property type="evidence" value="ECO:0007669"/>
    <property type="project" value="UniProtKB-EC"/>
</dbReference>
<name>A0AAP4D704_9PROT</name>
<feature type="domain" description="Ribose-phosphate pyrophosphokinase N-terminal" evidence="8">
    <location>
        <begin position="1"/>
        <end position="120"/>
    </location>
</feature>
<dbReference type="AlphaFoldDB" id="A0AAP4D704"/>
<keyword evidence="5" id="KW-0418">Kinase</keyword>
<evidence type="ECO:0000256" key="1">
    <source>
        <dbReference type="ARBA" id="ARBA00013247"/>
    </source>
</evidence>
<keyword evidence="4" id="KW-0547">Nucleotide-binding</keyword>
<evidence type="ECO:0000313" key="10">
    <source>
        <dbReference type="Proteomes" id="UP001301140"/>
    </source>
</evidence>
<dbReference type="Pfam" id="PF13793">
    <property type="entry name" value="Pribosyltran_N"/>
    <property type="match status" value="1"/>
</dbReference>
<dbReference type="Gene3D" id="3.40.50.2020">
    <property type="match status" value="2"/>
</dbReference>
<evidence type="ECO:0000259" key="8">
    <source>
        <dbReference type="Pfam" id="PF13793"/>
    </source>
</evidence>
<keyword evidence="3" id="KW-0545">Nucleotide biosynthesis</keyword>
<evidence type="ECO:0000256" key="5">
    <source>
        <dbReference type="ARBA" id="ARBA00022777"/>
    </source>
</evidence>
<evidence type="ECO:0000256" key="6">
    <source>
        <dbReference type="ARBA" id="ARBA00022840"/>
    </source>
</evidence>